<evidence type="ECO:0000313" key="2">
    <source>
        <dbReference type="EMBL" id="KVV49551.1"/>
    </source>
</evidence>
<proteinExistence type="predicted"/>
<comment type="caution">
    <text evidence="2">The sequence shown here is derived from an EMBL/GenBank/DDBJ whole genome shotgun (WGS) entry which is preliminary data.</text>
</comment>
<organism evidence="2 3">
    <name type="scientific">Burkholderia territorii</name>
    <dbReference type="NCBI Taxonomy" id="1503055"/>
    <lineage>
        <taxon>Bacteria</taxon>
        <taxon>Pseudomonadati</taxon>
        <taxon>Pseudomonadota</taxon>
        <taxon>Betaproteobacteria</taxon>
        <taxon>Burkholderiales</taxon>
        <taxon>Burkholderiaceae</taxon>
        <taxon>Burkholderia</taxon>
        <taxon>Burkholderia cepacia complex</taxon>
    </lineage>
</organism>
<accession>A0A106E8L7</accession>
<dbReference type="EMBL" id="LPEQ01000055">
    <property type="protein sequence ID" value="KVV49551.1"/>
    <property type="molecule type" value="Genomic_DNA"/>
</dbReference>
<evidence type="ECO:0000313" key="3">
    <source>
        <dbReference type="Proteomes" id="UP000062317"/>
    </source>
</evidence>
<reference evidence="2 3" key="1">
    <citation type="submission" date="2015-11" db="EMBL/GenBank/DDBJ databases">
        <title>Expanding the genomic diversity of Burkholderia species for the development of highly accurate diagnostics.</title>
        <authorList>
            <person name="Sahl J."/>
            <person name="Keim P."/>
            <person name="Wagner D."/>
        </authorList>
    </citation>
    <scope>NUCLEOTIDE SEQUENCE [LARGE SCALE GENOMIC DNA]</scope>
    <source>
        <strain evidence="2 3">MSMB1301WGS</strain>
    </source>
</reference>
<keyword evidence="3" id="KW-1185">Reference proteome</keyword>
<evidence type="ECO:0000256" key="1">
    <source>
        <dbReference type="SAM" id="Phobius"/>
    </source>
</evidence>
<protein>
    <submittedName>
        <fullName evidence="2">Uncharacterized protein</fullName>
    </submittedName>
</protein>
<feature type="transmembrane region" description="Helical" evidence="1">
    <location>
        <begin position="20"/>
        <end position="45"/>
    </location>
</feature>
<dbReference type="Proteomes" id="UP000062317">
    <property type="component" value="Unassembled WGS sequence"/>
</dbReference>
<sequence>MGCLRRSTHVGFVARLMKQAQVVVFSIHFLCIIILTLFPLSLYALSSIVSDCVRGQTLISCLSLLIMPLVTTLSVIMARELYFYYALKVFLDRVAWTRFSRSFAPHNQADRFHIIMLVIIFGYFLTHIQAGVFLNIINNRLE</sequence>
<dbReference type="AlphaFoldDB" id="A0A106E8L7"/>
<keyword evidence="1" id="KW-0812">Transmembrane</keyword>
<name>A0A106E8L7_9BURK</name>
<keyword evidence="1" id="KW-0472">Membrane</keyword>
<feature type="transmembrane region" description="Helical" evidence="1">
    <location>
        <begin position="112"/>
        <end position="137"/>
    </location>
</feature>
<feature type="transmembrane region" description="Helical" evidence="1">
    <location>
        <begin position="57"/>
        <end position="78"/>
    </location>
</feature>
<keyword evidence="1" id="KW-1133">Transmembrane helix</keyword>
<gene>
    <name evidence="2" type="ORF">WT27_02290</name>
</gene>